<protein>
    <submittedName>
        <fullName evidence="2">Hydrolase</fullName>
    </submittedName>
</protein>
<evidence type="ECO:0000313" key="2">
    <source>
        <dbReference type="EMBL" id="GGK65879.1"/>
    </source>
</evidence>
<dbReference type="Pfam" id="PF00561">
    <property type="entry name" value="Abhydrolase_1"/>
    <property type="match status" value="1"/>
</dbReference>
<dbReference type="PANTHER" id="PTHR43798:SF33">
    <property type="entry name" value="HYDROLASE, PUTATIVE (AFU_ORTHOLOGUE AFUA_2G14860)-RELATED"/>
    <property type="match status" value="1"/>
</dbReference>
<sequence length="311" mass="33886">MTTWMPLPSLQEVVGPRYRAVEAPVRGGTMHVGVWEPEGVPTKEVPTVVAVHGITSSHVAWPLLAAALPDVRVVAPDLRGRGRSRDLPGPYGMPSHADDVAAVLDHLDVESAVVVGHSMGGFVSLVLADRHPGRVRSLVLVDGGLPLLPPPGVAPDALAGAVLGPVADRLAMTFADRDAYRRFWREHPAIGREWTDLTDAYVDYDLVEVDGALRPATRVEALQEDIRELVDGDSVARALQHRRHPTTWLVAPRGLMDEVPPLYPQPAREHWLAAYPDLPPVDVEDVNHYTIVMLQRGIDQVVPHVRAALSL</sequence>
<dbReference type="InterPro" id="IPR000073">
    <property type="entry name" value="AB_hydrolase_1"/>
</dbReference>
<dbReference type="InterPro" id="IPR050266">
    <property type="entry name" value="AB_hydrolase_sf"/>
</dbReference>
<name>A0ABQ2F984_9MICO</name>
<keyword evidence="2" id="KW-0378">Hydrolase</keyword>
<dbReference type="PRINTS" id="PR00111">
    <property type="entry name" value="ABHYDROLASE"/>
</dbReference>
<evidence type="ECO:0000259" key="1">
    <source>
        <dbReference type="Pfam" id="PF00561"/>
    </source>
</evidence>
<gene>
    <name evidence="2" type="ORF">GCM10011509_12720</name>
</gene>
<dbReference type="RefSeq" id="WP_022920244.1">
    <property type="nucleotide sequence ID" value="NZ_BMLB01000002.1"/>
</dbReference>
<dbReference type="PANTHER" id="PTHR43798">
    <property type="entry name" value="MONOACYLGLYCEROL LIPASE"/>
    <property type="match status" value="1"/>
</dbReference>
<evidence type="ECO:0000313" key="3">
    <source>
        <dbReference type="Proteomes" id="UP000662111"/>
    </source>
</evidence>
<dbReference type="EMBL" id="BMLB01000002">
    <property type="protein sequence ID" value="GGK65879.1"/>
    <property type="molecule type" value="Genomic_DNA"/>
</dbReference>
<keyword evidence="3" id="KW-1185">Reference proteome</keyword>
<dbReference type="GO" id="GO:0016787">
    <property type="term" value="F:hydrolase activity"/>
    <property type="evidence" value="ECO:0007669"/>
    <property type="project" value="UniProtKB-KW"/>
</dbReference>
<comment type="caution">
    <text evidence="2">The sequence shown here is derived from an EMBL/GenBank/DDBJ whole genome shotgun (WGS) entry which is preliminary data.</text>
</comment>
<dbReference type="InterPro" id="IPR029058">
    <property type="entry name" value="AB_hydrolase_fold"/>
</dbReference>
<reference evidence="3" key="1">
    <citation type="journal article" date="2019" name="Int. J. Syst. Evol. Microbiol.">
        <title>The Global Catalogue of Microorganisms (GCM) 10K type strain sequencing project: providing services to taxonomists for standard genome sequencing and annotation.</title>
        <authorList>
            <consortium name="The Broad Institute Genomics Platform"/>
            <consortium name="The Broad Institute Genome Sequencing Center for Infectious Disease"/>
            <person name="Wu L."/>
            <person name="Ma J."/>
        </authorList>
    </citation>
    <scope>NUCLEOTIDE SEQUENCE [LARGE SCALE GENOMIC DNA]</scope>
    <source>
        <strain evidence="3">CGMCC 1.5362</strain>
    </source>
</reference>
<organism evidence="2 3">
    <name type="scientific">Ornithinimicrobium pekingense</name>
    <dbReference type="NCBI Taxonomy" id="384677"/>
    <lineage>
        <taxon>Bacteria</taxon>
        <taxon>Bacillati</taxon>
        <taxon>Actinomycetota</taxon>
        <taxon>Actinomycetes</taxon>
        <taxon>Micrococcales</taxon>
        <taxon>Ornithinimicrobiaceae</taxon>
        <taxon>Ornithinimicrobium</taxon>
    </lineage>
</organism>
<feature type="domain" description="AB hydrolase-1" evidence="1">
    <location>
        <begin position="46"/>
        <end position="153"/>
    </location>
</feature>
<dbReference type="SUPFAM" id="SSF53474">
    <property type="entry name" value="alpha/beta-Hydrolases"/>
    <property type="match status" value="1"/>
</dbReference>
<dbReference type="Gene3D" id="3.40.50.1820">
    <property type="entry name" value="alpha/beta hydrolase"/>
    <property type="match status" value="1"/>
</dbReference>
<proteinExistence type="predicted"/>
<accession>A0ABQ2F984</accession>
<dbReference type="Proteomes" id="UP000662111">
    <property type="component" value="Unassembled WGS sequence"/>
</dbReference>